<gene>
    <name evidence="1" type="ORF">J2S76_001884</name>
</gene>
<sequence length="296" mass="30818">MNFVYRVSGLLVASDQPLPLLARTRDEGVAPDVTIHFAPVPDEEGRACGAFIVFGPERLDLLVPQVLRVRIAAGRSLTVDVAAGVPTGAVQTYLLGPAFAALLYQRGLVPLHAGAVRTEAGGAVAVAGHSRAGKSTTTRALMRAGHALLCDDQLVVDAASGLAQAGYPALKLWGGALAHFGEAAGEAVAAGLDKYHVACADGFDTSPARLQAVCVLVADAELHAPVLERLPFPEAVAALGTLAHHAYVAHALGCRPGLFRFSAELARRVPVFLLRRPDNLDGLDAVVDRVREAALG</sequence>
<dbReference type="Proteomes" id="UP001238467">
    <property type="component" value="Unassembled WGS sequence"/>
</dbReference>
<dbReference type="RefSeq" id="WP_307059784.1">
    <property type="nucleotide sequence ID" value="NZ_JAUSUH010000003.1"/>
</dbReference>
<accession>A0ABU0DGA5</accession>
<protein>
    <recommendedName>
        <fullName evidence="3">Hpr(Ser) kinase/phosphatase</fullName>
    </recommendedName>
</protein>
<dbReference type="Gene3D" id="3.40.50.300">
    <property type="entry name" value="P-loop containing nucleotide triphosphate hydrolases"/>
    <property type="match status" value="1"/>
</dbReference>
<organism evidence="1 2">
    <name type="scientific">Ancylobacter vacuolatus</name>
    <dbReference type="NCBI Taxonomy" id="223389"/>
    <lineage>
        <taxon>Bacteria</taxon>
        <taxon>Pseudomonadati</taxon>
        <taxon>Pseudomonadota</taxon>
        <taxon>Alphaproteobacteria</taxon>
        <taxon>Hyphomicrobiales</taxon>
        <taxon>Xanthobacteraceae</taxon>
        <taxon>Ancylobacter</taxon>
    </lineage>
</organism>
<dbReference type="InterPro" id="IPR027417">
    <property type="entry name" value="P-loop_NTPase"/>
</dbReference>
<evidence type="ECO:0008006" key="3">
    <source>
        <dbReference type="Google" id="ProtNLM"/>
    </source>
</evidence>
<evidence type="ECO:0000313" key="2">
    <source>
        <dbReference type="Proteomes" id="UP001238467"/>
    </source>
</evidence>
<name>A0ABU0DGA5_9HYPH</name>
<proteinExistence type="predicted"/>
<reference evidence="1 2" key="1">
    <citation type="submission" date="2023-07" db="EMBL/GenBank/DDBJ databases">
        <title>Genomic Encyclopedia of Type Strains, Phase IV (KMG-IV): sequencing the most valuable type-strain genomes for metagenomic binning, comparative biology and taxonomic classification.</title>
        <authorList>
            <person name="Goeker M."/>
        </authorList>
    </citation>
    <scope>NUCLEOTIDE SEQUENCE [LARGE SCALE GENOMIC DNA]</scope>
    <source>
        <strain evidence="1 2">DSM 1277</strain>
    </source>
</reference>
<keyword evidence="2" id="KW-1185">Reference proteome</keyword>
<dbReference type="SUPFAM" id="SSF53795">
    <property type="entry name" value="PEP carboxykinase-like"/>
    <property type="match status" value="1"/>
</dbReference>
<dbReference type="EMBL" id="JAUSUH010000003">
    <property type="protein sequence ID" value="MDQ0347460.1"/>
    <property type="molecule type" value="Genomic_DNA"/>
</dbReference>
<comment type="caution">
    <text evidence="1">The sequence shown here is derived from an EMBL/GenBank/DDBJ whole genome shotgun (WGS) entry which is preliminary data.</text>
</comment>
<evidence type="ECO:0000313" key="1">
    <source>
        <dbReference type="EMBL" id="MDQ0347460.1"/>
    </source>
</evidence>